<evidence type="ECO:0000313" key="10">
    <source>
        <dbReference type="Proteomes" id="UP000516260"/>
    </source>
</evidence>
<evidence type="ECO:0000259" key="7">
    <source>
        <dbReference type="Pfam" id="PF22544"/>
    </source>
</evidence>
<dbReference type="InterPro" id="IPR011989">
    <property type="entry name" value="ARM-like"/>
</dbReference>
<dbReference type="FunFam" id="1.25.10.10:FF:000129">
    <property type="entry name" value="sperm-associated antigen 6 isoform X1"/>
    <property type="match status" value="1"/>
</dbReference>
<dbReference type="InterPro" id="IPR053879">
    <property type="entry name" value="HYDIN_VesB_CFA65-like_Ig"/>
</dbReference>
<evidence type="ECO:0000256" key="3">
    <source>
        <dbReference type="ARBA" id="ARBA00022490"/>
    </source>
</evidence>
<proteinExistence type="predicted"/>
<accession>A0A4Z2BWX7</accession>
<dbReference type="GO" id="GO:0015631">
    <property type="term" value="F:tubulin binding"/>
    <property type="evidence" value="ECO:0007669"/>
    <property type="project" value="TreeGrafter"/>
</dbReference>
<dbReference type="InterPro" id="IPR013783">
    <property type="entry name" value="Ig-like_fold"/>
</dbReference>
<keyword evidence="3" id="KW-0963">Cytoplasm</keyword>
<dbReference type="Gene3D" id="2.60.40.10">
    <property type="entry name" value="Immunoglobulins"/>
    <property type="match status" value="7"/>
</dbReference>
<feature type="compositionally biased region" description="Basic and acidic residues" evidence="6">
    <location>
        <begin position="1787"/>
        <end position="1798"/>
    </location>
</feature>
<dbReference type="PANTHER" id="PTHR46348:SF1">
    <property type="entry name" value="DELETED IN LUNG AND ESOPHAGEAL CANCER PROTEIN 1"/>
    <property type="match status" value="1"/>
</dbReference>
<protein>
    <submittedName>
        <fullName evidence="9">Uncharacterized protein</fullName>
    </submittedName>
</protein>
<dbReference type="InterPro" id="IPR059041">
    <property type="entry name" value="Ig_DLEC1_1"/>
</dbReference>
<dbReference type="GO" id="GO:0008285">
    <property type="term" value="P:negative regulation of cell population proliferation"/>
    <property type="evidence" value="ECO:0007669"/>
    <property type="project" value="InterPro"/>
</dbReference>
<dbReference type="EMBL" id="SWLE01000009">
    <property type="protein sequence ID" value="TNM96619.1"/>
    <property type="molecule type" value="Genomic_DNA"/>
</dbReference>
<organism evidence="9 10">
    <name type="scientific">Takifugu bimaculatus</name>
    <dbReference type="NCBI Taxonomy" id="433685"/>
    <lineage>
        <taxon>Eukaryota</taxon>
        <taxon>Metazoa</taxon>
        <taxon>Chordata</taxon>
        <taxon>Craniata</taxon>
        <taxon>Vertebrata</taxon>
        <taxon>Euteleostomi</taxon>
        <taxon>Actinopterygii</taxon>
        <taxon>Neopterygii</taxon>
        <taxon>Teleostei</taxon>
        <taxon>Neoteleostei</taxon>
        <taxon>Acanthomorphata</taxon>
        <taxon>Eupercaria</taxon>
        <taxon>Tetraodontiformes</taxon>
        <taxon>Tetradontoidea</taxon>
        <taxon>Tetraodontidae</taxon>
        <taxon>Takifugu</taxon>
    </lineage>
</organism>
<feature type="compositionally biased region" description="Basic and acidic residues" evidence="6">
    <location>
        <begin position="1843"/>
        <end position="1857"/>
    </location>
</feature>
<keyword evidence="5" id="KW-0966">Cell projection</keyword>
<dbReference type="InterPro" id="IPR000225">
    <property type="entry name" value="Armadillo"/>
</dbReference>
<dbReference type="PANTHER" id="PTHR46348">
    <property type="entry name" value="DELETED IN LUNG AND ESOPHAGEAL CANCER PROTEIN 1"/>
    <property type="match status" value="1"/>
</dbReference>
<dbReference type="SUPFAM" id="SSF48371">
    <property type="entry name" value="ARM repeat"/>
    <property type="match status" value="1"/>
</dbReference>
<name>A0A4Z2BWX7_9TELE</name>
<dbReference type="Proteomes" id="UP000516260">
    <property type="component" value="Chromosome 17"/>
</dbReference>
<dbReference type="Gene3D" id="1.25.10.10">
    <property type="entry name" value="Leucine-rich Repeat Variant"/>
    <property type="match status" value="2"/>
</dbReference>
<gene>
    <name evidence="9" type="ORF">fugu_016280</name>
</gene>
<dbReference type="GO" id="GO:0005929">
    <property type="term" value="C:cilium"/>
    <property type="evidence" value="ECO:0007669"/>
    <property type="project" value="UniProtKB-SubCell"/>
</dbReference>
<dbReference type="SMART" id="SM00185">
    <property type="entry name" value="ARM"/>
    <property type="match status" value="7"/>
</dbReference>
<dbReference type="Pfam" id="PF23277">
    <property type="entry name" value="Ig_Dlec1_1"/>
    <property type="match status" value="1"/>
</dbReference>
<feature type="domain" description="HYDIN/VesB/CFA65-like Ig-like" evidence="7">
    <location>
        <begin position="1370"/>
        <end position="1459"/>
    </location>
</feature>
<keyword evidence="4" id="KW-0969">Cilium</keyword>
<keyword evidence="10" id="KW-1185">Reference proteome</keyword>
<evidence type="ECO:0000313" key="9">
    <source>
        <dbReference type="EMBL" id="TNM96619.1"/>
    </source>
</evidence>
<dbReference type="Pfam" id="PF00514">
    <property type="entry name" value="Arm"/>
    <property type="match status" value="1"/>
</dbReference>
<sequence>MSAEDLAEGRDMYYINMTVKENTGELLCGCQARQETLKWASSTGPTVPPPGAQRAAHCGTARYGPTLRAQRCPEGLGVDRQYQISKAEKKPFDLSMTKGRGCILIQLCNILYAPRIELQPRSSTMERNPKYNKCFAIFEQYQKSRLQFVQAVASLASSPQNTESLQSAGVVSLLKPLMLDVVPSIQQTAALALGRLAEQSPVLAEAVVEENILSDLIRSHMGEQNRFYKKTAAFVLRAVAKHSAELAQAVVSCGAVAPLVLCMEELDIGVKEAAAWALSCIARHSECKDTHGGMRGSPFISQFFTSPPLSLAALAHLVVDAGAVPLLLLCLREPEVTLKRIAAATLSDISKHTPELAQALVDHCAITHLSPLILHKDIKLKRQVFSALSQISKHSVDLAEMVVMAEVFPAALACLRDPDEHVRRNVTTLMREVAKHSSELSQVIVNCGGLAAVIDSLVHCRGNERLPGIMMLGYVAAHSENLAMAVILSKGVPQLALCLTEEREDHIIAATAWSLGQIGCHTSEHAKTVVLSNVLPKLLELYMDTSSSEDLKEKCKQALKSIVQYCTHLTALEPLLYSAPKNILKHVLCQFSKVLPYDGKARRHFVTNGGLKRVQEIKTEPGSPMEEYINNINGCFSEDIVSVFKDFYTKDITRGSLSDRFKPESGGSSHQSRYVEELQQIRSDYNKSIKEADMLESHIIQAKIRAEAAEKEAYERIKENMGNASDDLGQFEFLVKSAFTWCVDSSLLQQHNLISPRDYLPVQNPHVERPSSRYIIDSLEPQPVTNTDASYSTCLPLDDGYNQISSLEPMASEFSLTCESSSEKEKRKKTPKKVTKQSKPRPTPRDEQSAQDWMEAQEKMRMLKDRHDFLPNPRFLPLNTPHGATSLVKPRNKAANVTNERCSESPPCPIIRQELLKTCVQSKATLELKNVTSASQHVRVIPPATSFFSMGLGRFPGDGGMVAPGMSCKYTIRFAPDSLGDYEDCVTVEMQMEKLVVPIVAKRPPPVLTLPKTLDCGYCLIGGVKFVQFQCKNVGLSGGSFCIIPKGQWPVSNLRSVARTQFSEQAPFAVSPSLFNLQSGDMVVVEVVFFPTAAERSSRDFTVVCDNCQVKEITVEGEGQLIAVKFILASEKTERPSLAEARDLTAQHFVRFSPCNPHSVQQEKFIVRNNTLQDDAFQVRPPAGVLAPCQDEEFLLTFNPKELRDYHSVCHLVLNDVPQPRPQPLDLSCSSLQPLQAGTKVSDVVALEIEVKGSTEPYQVLLEPNAVVIPGEIFISKETRRSFMMWNHSRTCVSFQWERTCSSSHIIEIEPPTGRIEVNEHFDFNLVVTGLKPVRVETSVVCRIRHHAKPVSLAVMVKFKGPIVTPSIPSIDFGLMELGRRAQTSLILTNITPLKATWALKEREGHKDSPISVWPRRGVLRPWASCSVDVAFTPRLCQEYDTELQLAVVDGQDFRLWVRAVVQSPQVCLLNCQLLLSELYLGVPTTATVTLFNQTLLPSHFRWRSQLEGNLSGLCMATFDPSSGTLEPNSRMEITVTFISHTDLELKEVTALCDIQGMISPLALHLVASKPKKLSVKYSLPNTSKSLQAVSLDFGDNVKLESAVTKQLLITNQTAIPAPFTIEVQYFSCGASKSKEQLERRCSPAPLRSIRTKKTEERAQSEFVSHLLAHGRGAAFYVSPHSGMLGPFETKAVDVTVYTDMWGEYTDFLICKVGELEDTLIPMQVKVKGCPIYFQITGPRPNDQNRGPTLRFGTHICGGDTVSRCLRINNPTMFDIRLDWETYNINVDERPPVGEPRDAPSPQPADDGEAASMSVESLQGSPEGDASPGAEGTDASPPDVIDGEGKEGSPSPRQERAHVATMSDYPYCVTPQQTVIPARGSNNIHASFTPLTLSELGSETRCVGMALGFLSLPNELDLCVPEKVVRTQGVDLEPVRLDLLAVVKPPVLSVLMEDDEGTLEFRASASDLVKGRLQREMPLGDFDVKQALRLTNNVGATLHFRLGTLPPFSLVEPRHLLQTSSSSHPSSAGQYLVLPPHHRVQVNVVFHCTPALLDYAEQAGEDLPAGVSLIQCENGQKRLMFQQNLLIQYSNHSQQSVPLCAHLSLPAMALSTDRIHFGVCFVGQTLTRGVSLNSRGGRTSWTSTIESRDSDAFGVAPSFGFLGSKDARTIQVSFTPSGEREFRATLVILSPLLKTTLTLQLQGTGSFNEVHRKDHLT</sequence>
<dbReference type="GO" id="GO:0005737">
    <property type="term" value="C:cytoplasm"/>
    <property type="evidence" value="ECO:0007669"/>
    <property type="project" value="UniProtKB-SubCell"/>
</dbReference>
<reference evidence="9 10" key="1">
    <citation type="submission" date="2019-04" db="EMBL/GenBank/DDBJ databases">
        <title>The sequence and de novo assembly of Takifugu bimaculatus genome using PacBio and Hi-C technologies.</title>
        <authorList>
            <person name="Xu P."/>
            <person name="Liu B."/>
            <person name="Zhou Z."/>
        </authorList>
    </citation>
    <scope>NUCLEOTIDE SEQUENCE [LARGE SCALE GENOMIC DNA]</scope>
    <source>
        <strain evidence="9">TB-2018</strain>
        <tissue evidence="9">Muscle</tissue>
    </source>
</reference>
<feature type="region of interest" description="Disordered" evidence="6">
    <location>
        <begin position="1787"/>
        <end position="1857"/>
    </location>
</feature>
<feature type="compositionally biased region" description="Basic residues" evidence="6">
    <location>
        <begin position="826"/>
        <end position="839"/>
    </location>
</feature>
<comment type="caution">
    <text evidence="9">The sequence shown here is derived from an EMBL/GenBank/DDBJ whole genome shotgun (WGS) entry which is preliminary data.</text>
</comment>
<dbReference type="Pfam" id="PF23316">
    <property type="entry name" value="Ig_DLEC1_6th"/>
    <property type="match status" value="1"/>
</dbReference>
<dbReference type="InterPro" id="IPR016024">
    <property type="entry name" value="ARM-type_fold"/>
</dbReference>
<evidence type="ECO:0000259" key="8">
    <source>
        <dbReference type="Pfam" id="PF23277"/>
    </source>
</evidence>
<feature type="region of interest" description="Disordered" evidence="6">
    <location>
        <begin position="817"/>
        <end position="851"/>
    </location>
</feature>
<dbReference type="InterPro" id="IPR033304">
    <property type="entry name" value="DLEC1"/>
</dbReference>
<comment type="subcellular location">
    <subcellularLocation>
        <location evidence="1">Cell projection</location>
        <location evidence="1">Cilium</location>
    </subcellularLocation>
    <subcellularLocation>
        <location evidence="2">Cytoplasm</location>
    </subcellularLocation>
</comment>
<evidence type="ECO:0000256" key="4">
    <source>
        <dbReference type="ARBA" id="ARBA00023069"/>
    </source>
</evidence>
<dbReference type="Pfam" id="PF22544">
    <property type="entry name" value="HYDIN_VesB_CFA65-like_Ig"/>
    <property type="match status" value="1"/>
</dbReference>
<feature type="domain" description="Deleted in lung and esophageal cancer protein 1 Ig-like" evidence="8">
    <location>
        <begin position="910"/>
        <end position="1001"/>
    </location>
</feature>
<evidence type="ECO:0000256" key="5">
    <source>
        <dbReference type="ARBA" id="ARBA00023273"/>
    </source>
</evidence>
<evidence type="ECO:0000256" key="1">
    <source>
        <dbReference type="ARBA" id="ARBA00004138"/>
    </source>
</evidence>
<evidence type="ECO:0000256" key="2">
    <source>
        <dbReference type="ARBA" id="ARBA00004496"/>
    </source>
</evidence>
<evidence type="ECO:0000256" key="6">
    <source>
        <dbReference type="SAM" id="MobiDB-lite"/>
    </source>
</evidence>